<reference evidence="2" key="1">
    <citation type="submission" date="2022-10" db="EMBL/GenBank/DDBJ databases">
        <title>The complete genomes of actinobacterial strains from the NBC collection.</title>
        <authorList>
            <person name="Joergensen T.S."/>
            <person name="Alvarez Arevalo M."/>
            <person name="Sterndorff E.B."/>
            <person name="Faurdal D."/>
            <person name="Vuksanovic O."/>
            <person name="Mourched A.-S."/>
            <person name="Charusanti P."/>
            <person name="Shaw S."/>
            <person name="Blin K."/>
            <person name="Weber T."/>
        </authorList>
    </citation>
    <scope>NUCLEOTIDE SEQUENCE</scope>
    <source>
        <strain evidence="2">NBC_00189</strain>
    </source>
</reference>
<protein>
    <submittedName>
        <fullName evidence="2">Uncharacterized protein</fullName>
    </submittedName>
</protein>
<organism evidence="2 3">
    <name type="scientific">Streptomyces tauricus</name>
    <dbReference type="NCBI Taxonomy" id="68274"/>
    <lineage>
        <taxon>Bacteria</taxon>
        <taxon>Bacillati</taxon>
        <taxon>Actinomycetota</taxon>
        <taxon>Actinomycetes</taxon>
        <taxon>Kitasatosporales</taxon>
        <taxon>Streptomycetaceae</taxon>
        <taxon>Streptomyces</taxon>
        <taxon>Streptomyces aurantiacus group</taxon>
    </lineage>
</organism>
<keyword evidence="3" id="KW-1185">Reference proteome</keyword>
<name>A0ABZ1JD91_9ACTN</name>
<evidence type="ECO:0000256" key="1">
    <source>
        <dbReference type="SAM" id="MobiDB-lite"/>
    </source>
</evidence>
<evidence type="ECO:0000313" key="2">
    <source>
        <dbReference type="EMBL" id="WTP49562.1"/>
    </source>
</evidence>
<evidence type="ECO:0000313" key="3">
    <source>
        <dbReference type="Proteomes" id="UP001432166"/>
    </source>
</evidence>
<feature type="compositionally biased region" description="Low complexity" evidence="1">
    <location>
        <begin position="53"/>
        <end position="67"/>
    </location>
</feature>
<dbReference type="Proteomes" id="UP001432166">
    <property type="component" value="Chromosome"/>
</dbReference>
<feature type="compositionally biased region" description="Basic and acidic residues" evidence="1">
    <location>
        <begin position="78"/>
        <end position="88"/>
    </location>
</feature>
<sequence length="88" mass="9287">MASDESLCPVCEQSVDTVVRRHKTLGVYVPVWGPGPCRNPHCASYEAGEEPAKAGAEPALTAAEAEPVLMTEPGAPSEEPRPATERNS</sequence>
<accession>A0ABZ1JD91</accession>
<gene>
    <name evidence="2" type="ORF">OG288_15385</name>
</gene>
<proteinExistence type="predicted"/>
<dbReference type="EMBL" id="CP108133">
    <property type="protein sequence ID" value="WTP49562.1"/>
    <property type="molecule type" value="Genomic_DNA"/>
</dbReference>
<feature type="region of interest" description="Disordered" evidence="1">
    <location>
        <begin position="53"/>
        <end position="88"/>
    </location>
</feature>
<dbReference type="RefSeq" id="WP_189773761.1">
    <property type="nucleotide sequence ID" value="NZ_BMVY01000010.1"/>
</dbReference>